<evidence type="ECO:0000256" key="2">
    <source>
        <dbReference type="ARBA" id="ARBA00007599"/>
    </source>
</evidence>
<dbReference type="NCBIfam" id="TIGR00150">
    <property type="entry name" value="T6A_YjeE"/>
    <property type="match status" value="1"/>
</dbReference>
<dbReference type="EMBL" id="SRME01000002">
    <property type="protein sequence ID" value="TGG88180.1"/>
    <property type="molecule type" value="Genomic_DNA"/>
</dbReference>
<dbReference type="SUPFAM" id="SSF52540">
    <property type="entry name" value="P-loop containing nucleoside triphosphate hydrolases"/>
    <property type="match status" value="1"/>
</dbReference>
<accession>A0A1G6JC45</accession>
<dbReference type="Proteomes" id="UP000199322">
    <property type="component" value="Unassembled WGS sequence"/>
</dbReference>
<keyword evidence="13" id="KW-1185">Reference proteome</keyword>
<dbReference type="EMBL" id="FMYV01000002">
    <property type="protein sequence ID" value="SDC16308.1"/>
    <property type="molecule type" value="Genomic_DNA"/>
</dbReference>
<dbReference type="GO" id="GO:0005524">
    <property type="term" value="F:ATP binding"/>
    <property type="evidence" value="ECO:0007669"/>
    <property type="project" value="UniProtKB-KW"/>
</dbReference>
<evidence type="ECO:0000313" key="11">
    <source>
        <dbReference type="EMBL" id="SDC16308.1"/>
    </source>
</evidence>
<gene>
    <name evidence="12" type="primary">tsaE</name>
    <name evidence="12" type="ORF">E4650_03850</name>
    <name evidence="11" type="ORF">SAMN04488588_0485</name>
</gene>
<dbReference type="OrthoDB" id="9815896at2"/>
<dbReference type="STRING" id="28234.SAMN04488588_0485"/>
<evidence type="ECO:0000313" key="13">
    <source>
        <dbReference type="Proteomes" id="UP000199322"/>
    </source>
</evidence>
<evidence type="ECO:0000256" key="3">
    <source>
        <dbReference type="ARBA" id="ARBA00019010"/>
    </source>
</evidence>
<evidence type="ECO:0000256" key="5">
    <source>
        <dbReference type="ARBA" id="ARBA00022694"/>
    </source>
</evidence>
<evidence type="ECO:0000313" key="12">
    <source>
        <dbReference type="EMBL" id="TGG88180.1"/>
    </source>
</evidence>
<dbReference type="GO" id="GO:0016740">
    <property type="term" value="F:transferase activity"/>
    <property type="evidence" value="ECO:0007669"/>
    <property type="project" value="UniProtKB-KW"/>
</dbReference>
<evidence type="ECO:0000256" key="4">
    <source>
        <dbReference type="ARBA" id="ARBA00022490"/>
    </source>
</evidence>
<organism evidence="11 13">
    <name type="scientific">Geotoga petraea</name>
    <dbReference type="NCBI Taxonomy" id="28234"/>
    <lineage>
        <taxon>Bacteria</taxon>
        <taxon>Thermotogati</taxon>
        <taxon>Thermotogota</taxon>
        <taxon>Thermotogae</taxon>
        <taxon>Petrotogales</taxon>
        <taxon>Petrotogaceae</taxon>
        <taxon>Geotoga</taxon>
    </lineage>
</organism>
<dbReference type="PANTHER" id="PTHR33540:SF2">
    <property type="entry name" value="TRNA THREONYLCARBAMOYLADENOSINE BIOSYNTHESIS PROTEIN TSAE"/>
    <property type="match status" value="1"/>
</dbReference>
<keyword evidence="6" id="KW-0479">Metal-binding</keyword>
<keyword evidence="12" id="KW-0808">Transferase</keyword>
<evidence type="ECO:0000256" key="7">
    <source>
        <dbReference type="ARBA" id="ARBA00022741"/>
    </source>
</evidence>
<evidence type="ECO:0000256" key="10">
    <source>
        <dbReference type="ARBA" id="ARBA00032441"/>
    </source>
</evidence>
<proteinExistence type="inferred from homology"/>
<protein>
    <recommendedName>
        <fullName evidence="3">tRNA threonylcarbamoyladenosine biosynthesis protein TsaE</fullName>
    </recommendedName>
    <alternativeName>
        <fullName evidence="10">t(6)A37 threonylcarbamoyladenosine biosynthesis protein TsaE</fullName>
    </alternativeName>
</protein>
<dbReference type="Pfam" id="PF02367">
    <property type="entry name" value="TsaE"/>
    <property type="match status" value="1"/>
</dbReference>
<comment type="subcellular location">
    <subcellularLocation>
        <location evidence="1">Cytoplasm</location>
    </subcellularLocation>
</comment>
<keyword evidence="8" id="KW-0067">ATP-binding</keyword>
<dbReference type="GO" id="GO:0046872">
    <property type="term" value="F:metal ion binding"/>
    <property type="evidence" value="ECO:0007669"/>
    <property type="project" value="UniProtKB-KW"/>
</dbReference>
<dbReference type="InterPro" id="IPR027417">
    <property type="entry name" value="P-loop_NTPase"/>
</dbReference>
<dbReference type="Gene3D" id="3.40.50.300">
    <property type="entry name" value="P-loop containing nucleotide triphosphate hydrolases"/>
    <property type="match status" value="1"/>
</dbReference>
<evidence type="ECO:0000256" key="8">
    <source>
        <dbReference type="ARBA" id="ARBA00022840"/>
    </source>
</evidence>
<keyword evidence="5" id="KW-0819">tRNA processing</keyword>
<sequence>MLEFKNIDELKLSKIAKALSDNLENGHVILLYGDLGTGKTTFSKYFIGSRVKNSTVTSPTFAIENIYGENPRIHHIDLYRIQDPYEIEYIDLFSDKNDIYLIEWADYLDYLKPDKNIEIWIDYSKADITKRDLKIKINDEIDIYDSITQEVEG</sequence>
<evidence type="ECO:0000313" key="14">
    <source>
        <dbReference type="Proteomes" id="UP000297288"/>
    </source>
</evidence>
<keyword evidence="7" id="KW-0547">Nucleotide-binding</keyword>
<dbReference type="PANTHER" id="PTHR33540">
    <property type="entry name" value="TRNA THREONYLCARBAMOYLADENOSINE BIOSYNTHESIS PROTEIN TSAE"/>
    <property type="match status" value="1"/>
</dbReference>
<keyword evidence="9" id="KW-0460">Magnesium</keyword>
<evidence type="ECO:0000256" key="9">
    <source>
        <dbReference type="ARBA" id="ARBA00022842"/>
    </source>
</evidence>
<name>A0A1G6JC45_9BACT</name>
<keyword evidence="4" id="KW-0963">Cytoplasm</keyword>
<reference evidence="12 14" key="2">
    <citation type="submission" date="2019-04" db="EMBL/GenBank/DDBJ databases">
        <title>Draft genome sequence data and analysis of a Fermenting Bacterium, Geotoga petraea strain HO-Geo1, isolated from heavy-oil petroleum reservoir in Russia.</title>
        <authorList>
            <person name="Grouzdev D.S."/>
            <person name="Semenova E.M."/>
            <person name="Sokolova D.S."/>
            <person name="Tourova T.P."/>
            <person name="Poltaraus A.B."/>
            <person name="Nazina T.N."/>
        </authorList>
    </citation>
    <scope>NUCLEOTIDE SEQUENCE [LARGE SCALE GENOMIC DNA]</scope>
    <source>
        <strain evidence="12 14">HO-Geo1</strain>
    </source>
</reference>
<dbReference type="AlphaFoldDB" id="A0A1G6JC45"/>
<dbReference type="GO" id="GO:0005737">
    <property type="term" value="C:cytoplasm"/>
    <property type="evidence" value="ECO:0007669"/>
    <property type="project" value="UniProtKB-SubCell"/>
</dbReference>
<comment type="similarity">
    <text evidence="2">Belongs to the TsaE family.</text>
</comment>
<dbReference type="GO" id="GO:0002949">
    <property type="term" value="P:tRNA threonylcarbamoyladenosine modification"/>
    <property type="evidence" value="ECO:0007669"/>
    <property type="project" value="InterPro"/>
</dbReference>
<reference evidence="11 13" key="1">
    <citation type="submission" date="2016-10" db="EMBL/GenBank/DDBJ databases">
        <authorList>
            <person name="de Groot N.N."/>
        </authorList>
    </citation>
    <scope>NUCLEOTIDE SEQUENCE [LARGE SCALE GENOMIC DNA]</scope>
    <source>
        <strain evidence="11 13">WG14</strain>
    </source>
</reference>
<dbReference type="Proteomes" id="UP000297288">
    <property type="component" value="Unassembled WGS sequence"/>
</dbReference>
<evidence type="ECO:0000256" key="1">
    <source>
        <dbReference type="ARBA" id="ARBA00004496"/>
    </source>
</evidence>
<evidence type="ECO:0000256" key="6">
    <source>
        <dbReference type="ARBA" id="ARBA00022723"/>
    </source>
</evidence>
<dbReference type="InterPro" id="IPR003442">
    <property type="entry name" value="T6A_TsaE"/>
</dbReference>